<dbReference type="AlphaFoldDB" id="A0AAV6GYF0"/>
<name>A0AAV6GYF0_9TELE</name>
<protein>
    <recommendedName>
        <fullName evidence="3">TNF family profile domain-containing protein</fullName>
    </recommendedName>
</protein>
<evidence type="ECO:0000313" key="1">
    <source>
        <dbReference type="EMBL" id="KAG5278422.1"/>
    </source>
</evidence>
<evidence type="ECO:0008006" key="3">
    <source>
        <dbReference type="Google" id="ProtNLM"/>
    </source>
</evidence>
<sequence length="187" mass="21149">MGKEDMEGAVFVILHRHKFIYFMCLMFVLLSEGGKCKSRNFGYLRPIPEILRNYTMQWEAIEFGNISLIGRNLKYDSDQGTLAVKQGGSYFFHLTLHFTSTALDTVSSRVNVTLESATLVLLSCEVELPAVGQLMMPVTKTCWAVRNVKRDSRLCAQMIVHSETDNVFGWKLLSNGSGFLIHRVYGP</sequence>
<dbReference type="Gene3D" id="2.60.120.40">
    <property type="match status" value="1"/>
</dbReference>
<proteinExistence type="predicted"/>
<evidence type="ECO:0000313" key="2">
    <source>
        <dbReference type="Proteomes" id="UP000823561"/>
    </source>
</evidence>
<gene>
    <name evidence="1" type="ORF">AALO_G00098820</name>
</gene>
<comment type="caution">
    <text evidence="1">The sequence shown here is derived from an EMBL/GenBank/DDBJ whole genome shotgun (WGS) entry which is preliminary data.</text>
</comment>
<organism evidence="1 2">
    <name type="scientific">Alosa alosa</name>
    <name type="common">allis shad</name>
    <dbReference type="NCBI Taxonomy" id="278164"/>
    <lineage>
        <taxon>Eukaryota</taxon>
        <taxon>Metazoa</taxon>
        <taxon>Chordata</taxon>
        <taxon>Craniata</taxon>
        <taxon>Vertebrata</taxon>
        <taxon>Euteleostomi</taxon>
        <taxon>Actinopterygii</taxon>
        <taxon>Neopterygii</taxon>
        <taxon>Teleostei</taxon>
        <taxon>Clupei</taxon>
        <taxon>Clupeiformes</taxon>
        <taxon>Clupeoidei</taxon>
        <taxon>Clupeidae</taxon>
        <taxon>Alosa</taxon>
    </lineage>
</organism>
<keyword evidence="2" id="KW-1185">Reference proteome</keyword>
<dbReference type="Proteomes" id="UP000823561">
    <property type="component" value="Chromosome 7"/>
</dbReference>
<accession>A0AAV6GYF0</accession>
<reference evidence="1" key="1">
    <citation type="submission" date="2020-10" db="EMBL/GenBank/DDBJ databases">
        <title>Chromosome-scale genome assembly of the Allis shad, Alosa alosa.</title>
        <authorList>
            <person name="Margot Z."/>
            <person name="Christophe K."/>
            <person name="Cabau C."/>
            <person name="Louis A."/>
            <person name="Berthelot C."/>
            <person name="Parey E."/>
            <person name="Roest Crollius H."/>
            <person name="Montfort J."/>
            <person name="Robinson-Rechavi M."/>
            <person name="Bucao C."/>
            <person name="Bouchez O."/>
            <person name="Gislard M."/>
            <person name="Lluch J."/>
            <person name="Milhes M."/>
            <person name="Lampietro C."/>
            <person name="Lopez Roques C."/>
            <person name="Donnadieu C."/>
            <person name="Braasch I."/>
            <person name="Desvignes T."/>
            <person name="Postlethwait J."/>
            <person name="Bobe J."/>
            <person name="Guiguen Y."/>
        </authorList>
    </citation>
    <scope>NUCLEOTIDE SEQUENCE</scope>
    <source>
        <strain evidence="1">M-15738</strain>
        <tissue evidence="1">Blood</tissue>
    </source>
</reference>
<dbReference type="InterPro" id="IPR008983">
    <property type="entry name" value="Tumour_necrosis_fac-like_dom"/>
</dbReference>
<dbReference type="EMBL" id="JADWDJ010000007">
    <property type="protein sequence ID" value="KAG5278422.1"/>
    <property type="molecule type" value="Genomic_DNA"/>
</dbReference>